<gene>
    <name evidence="1" type="ORF">FGO68_gene12412</name>
</gene>
<reference evidence="1" key="1">
    <citation type="submission" date="2019-06" db="EMBL/GenBank/DDBJ databases">
        <authorList>
            <person name="Zheng W."/>
        </authorList>
    </citation>
    <scope>NUCLEOTIDE SEQUENCE</scope>
    <source>
        <strain evidence="1">QDHG01</strain>
    </source>
</reference>
<protein>
    <submittedName>
        <fullName evidence="1">Uncharacterized protein</fullName>
    </submittedName>
</protein>
<dbReference type="EMBL" id="RRYP01030388">
    <property type="protein sequence ID" value="TNV71181.1"/>
    <property type="molecule type" value="Genomic_DNA"/>
</dbReference>
<sequence>MVIPDRNSRIRRIRHSDAFQWPETYRCDWKIFGVKSMGTFHACSAPGLHSRRMTSLETMGTFPPAVGVGQHAKSNI</sequence>
<accession>A0A8J8SUV8</accession>
<dbReference type="Proteomes" id="UP000785679">
    <property type="component" value="Unassembled WGS sequence"/>
</dbReference>
<dbReference type="AlphaFoldDB" id="A0A8J8SUV8"/>
<organism evidence="1 2">
    <name type="scientific">Halteria grandinella</name>
    <dbReference type="NCBI Taxonomy" id="5974"/>
    <lineage>
        <taxon>Eukaryota</taxon>
        <taxon>Sar</taxon>
        <taxon>Alveolata</taxon>
        <taxon>Ciliophora</taxon>
        <taxon>Intramacronucleata</taxon>
        <taxon>Spirotrichea</taxon>
        <taxon>Stichotrichia</taxon>
        <taxon>Sporadotrichida</taxon>
        <taxon>Halteriidae</taxon>
        <taxon>Halteria</taxon>
    </lineage>
</organism>
<comment type="caution">
    <text evidence="1">The sequence shown here is derived from an EMBL/GenBank/DDBJ whole genome shotgun (WGS) entry which is preliminary data.</text>
</comment>
<proteinExistence type="predicted"/>
<evidence type="ECO:0000313" key="2">
    <source>
        <dbReference type="Proteomes" id="UP000785679"/>
    </source>
</evidence>
<keyword evidence="2" id="KW-1185">Reference proteome</keyword>
<evidence type="ECO:0000313" key="1">
    <source>
        <dbReference type="EMBL" id="TNV71181.1"/>
    </source>
</evidence>
<name>A0A8J8SUV8_HALGN</name>